<keyword evidence="2" id="KW-0813">Transport</keyword>
<evidence type="ECO:0000256" key="4">
    <source>
        <dbReference type="ARBA" id="ARBA00022741"/>
    </source>
</evidence>
<dbReference type="GO" id="GO:0016887">
    <property type="term" value="F:ATP hydrolysis activity"/>
    <property type="evidence" value="ECO:0007669"/>
    <property type="project" value="InterPro"/>
</dbReference>
<feature type="transmembrane region" description="Helical" evidence="8">
    <location>
        <begin position="350"/>
        <end position="374"/>
    </location>
</feature>
<dbReference type="SUPFAM" id="SSF90123">
    <property type="entry name" value="ABC transporter transmembrane region"/>
    <property type="match status" value="1"/>
</dbReference>
<keyword evidence="7 8" id="KW-0472">Membrane</keyword>
<dbReference type="InterPro" id="IPR017871">
    <property type="entry name" value="ABC_transporter-like_CS"/>
</dbReference>
<keyword evidence="5" id="KW-0067">ATP-binding</keyword>
<dbReference type="Proteomes" id="UP000248214">
    <property type="component" value="Unassembled WGS sequence"/>
</dbReference>
<dbReference type="SMART" id="SM00382">
    <property type="entry name" value="AAA"/>
    <property type="match status" value="1"/>
</dbReference>
<dbReference type="GO" id="GO:0005886">
    <property type="term" value="C:plasma membrane"/>
    <property type="evidence" value="ECO:0007669"/>
    <property type="project" value="UniProtKB-SubCell"/>
</dbReference>
<feature type="domain" description="ABC transmembrane type-1" evidence="10">
    <location>
        <begin position="20"/>
        <end position="396"/>
    </location>
</feature>
<protein>
    <submittedName>
        <fullName evidence="11">Multidrug ABC transporter permease</fullName>
    </submittedName>
</protein>
<dbReference type="FunFam" id="3.40.50.300:FF:000287">
    <property type="entry name" value="Multidrug ABC transporter ATP-binding protein"/>
    <property type="match status" value="1"/>
</dbReference>
<dbReference type="PROSITE" id="PS00211">
    <property type="entry name" value="ABC_TRANSPORTER_1"/>
    <property type="match status" value="1"/>
</dbReference>
<dbReference type="PANTHER" id="PTHR24221:SF430">
    <property type="entry name" value="MULTIDRUG RESISTANCE ABC TRANSPORTER ATP-BINDING_PERMEASE PROTEIN YHEH-RELATED"/>
    <property type="match status" value="1"/>
</dbReference>
<dbReference type="PROSITE" id="PS50893">
    <property type="entry name" value="ABC_TRANSPORTER_2"/>
    <property type="match status" value="1"/>
</dbReference>
<proteinExistence type="predicted"/>
<dbReference type="EMBL" id="PDOD01000001">
    <property type="protein sequence ID" value="PYZ94075.1"/>
    <property type="molecule type" value="Genomic_DNA"/>
</dbReference>
<comment type="subcellular location">
    <subcellularLocation>
        <location evidence="1">Cell membrane</location>
        <topology evidence="1">Multi-pass membrane protein</topology>
    </subcellularLocation>
</comment>
<dbReference type="OrthoDB" id="9770415at2"/>
<dbReference type="InterPro" id="IPR003439">
    <property type="entry name" value="ABC_transporter-like_ATP-bd"/>
</dbReference>
<evidence type="ECO:0000256" key="8">
    <source>
        <dbReference type="SAM" id="Phobius"/>
    </source>
</evidence>
<sequence>MNDVGKRLYQYATQFKRTILLSLFFLTIAAAAELTGPFIAKTMIDNHIIGIEQPWIEQEDGDVSYGGREYVRADRMDGEWSDEEEVNLLQIGLTYYFIEGAVAFDGERSFEDGELTITRGEEEAIYPAVPMSQTEIYQFFQQEIPFLLMLMGGYFILIIISAIFHYYQSFWLQTSANRIIKKMREDVFAKIHELPIQYFDGQPTGKIVSKITNDTEAIRELYVRVLATFFTSIIYMIGIFTALFFLDSRLALATLILVPILIIWMIVYRKFAGKYNRIIREKLSDINGRINENIQGMSIVQAFGREKEVSEEFEQLNQEHFKYNNKLLTLNAMTSFNLLNLFRNIGFVALIWYFGGGSIGVGMVFSLGVVYAFVDYLNRLFEPVNGIVNQLAQLEEARIAGERVFTLMDEPGIPLTGGQRSRFHGDVAFEDVSFAYEEDQLVLKHITFSAKKGETVAFVGHTGSGKSSIMNILFRFYDHQTGKITVDGIDIHTMTKQELREHMAIVLQDPFLFTGTIASNVSMNDPKISRQQIIEALEKVGASDLLRTLPNGIDEEVNEKGSTLSSGQRQLISFARALVFNPPILILDEATANIDTETEEVIQRALEVVKEGRTTFIIAHRLSTIREADQILVLNRGEIAEQGDHQQLMDVQGRYYHMYQLQKGAMRDPAS</sequence>
<evidence type="ECO:0000256" key="3">
    <source>
        <dbReference type="ARBA" id="ARBA00022692"/>
    </source>
</evidence>
<dbReference type="RefSeq" id="WP_110607710.1">
    <property type="nucleotide sequence ID" value="NZ_PDOD01000001.1"/>
</dbReference>
<evidence type="ECO:0000313" key="12">
    <source>
        <dbReference type="Proteomes" id="UP000248214"/>
    </source>
</evidence>
<dbReference type="PROSITE" id="PS50929">
    <property type="entry name" value="ABC_TM1F"/>
    <property type="match status" value="1"/>
</dbReference>
<evidence type="ECO:0000256" key="7">
    <source>
        <dbReference type="ARBA" id="ARBA00023136"/>
    </source>
</evidence>
<dbReference type="AlphaFoldDB" id="A0A323TWX4"/>
<dbReference type="InterPro" id="IPR011527">
    <property type="entry name" value="ABC1_TM_dom"/>
</dbReference>
<evidence type="ECO:0000259" key="10">
    <source>
        <dbReference type="PROSITE" id="PS50929"/>
    </source>
</evidence>
<dbReference type="GO" id="GO:0005524">
    <property type="term" value="F:ATP binding"/>
    <property type="evidence" value="ECO:0007669"/>
    <property type="project" value="UniProtKB-KW"/>
</dbReference>
<keyword evidence="3 8" id="KW-0812">Transmembrane</keyword>
<dbReference type="GO" id="GO:0034040">
    <property type="term" value="F:ATPase-coupled lipid transmembrane transporter activity"/>
    <property type="evidence" value="ECO:0007669"/>
    <property type="project" value="TreeGrafter"/>
</dbReference>
<dbReference type="GO" id="GO:0140359">
    <property type="term" value="F:ABC-type transporter activity"/>
    <property type="evidence" value="ECO:0007669"/>
    <property type="project" value="InterPro"/>
</dbReference>
<keyword evidence="4" id="KW-0547">Nucleotide-binding</keyword>
<dbReference type="InterPro" id="IPR036640">
    <property type="entry name" value="ABC1_TM_sf"/>
</dbReference>
<evidence type="ECO:0000259" key="9">
    <source>
        <dbReference type="PROSITE" id="PS50893"/>
    </source>
</evidence>
<dbReference type="CDD" id="cd03254">
    <property type="entry name" value="ABCC_Glucan_exporter_like"/>
    <property type="match status" value="1"/>
</dbReference>
<evidence type="ECO:0000256" key="2">
    <source>
        <dbReference type="ARBA" id="ARBA00022448"/>
    </source>
</evidence>
<dbReference type="Pfam" id="PF00664">
    <property type="entry name" value="ABC_membrane"/>
    <property type="match status" value="1"/>
</dbReference>
<keyword evidence="6 8" id="KW-1133">Transmembrane helix</keyword>
<evidence type="ECO:0000256" key="5">
    <source>
        <dbReference type="ARBA" id="ARBA00022840"/>
    </source>
</evidence>
<dbReference type="Gene3D" id="1.20.1560.10">
    <property type="entry name" value="ABC transporter type 1, transmembrane domain"/>
    <property type="match status" value="1"/>
</dbReference>
<organism evidence="11 12">
    <name type="scientific">Salipaludibacillus keqinensis</name>
    <dbReference type="NCBI Taxonomy" id="2045207"/>
    <lineage>
        <taxon>Bacteria</taxon>
        <taxon>Bacillati</taxon>
        <taxon>Bacillota</taxon>
        <taxon>Bacilli</taxon>
        <taxon>Bacillales</taxon>
        <taxon>Bacillaceae</taxon>
    </lineage>
</organism>
<dbReference type="Gene3D" id="3.40.50.300">
    <property type="entry name" value="P-loop containing nucleotide triphosphate hydrolases"/>
    <property type="match status" value="1"/>
</dbReference>
<dbReference type="InterPro" id="IPR027417">
    <property type="entry name" value="P-loop_NTPase"/>
</dbReference>
<dbReference type="InterPro" id="IPR039421">
    <property type="entry name" value="Type_1_exporter"/>
</dbReference>
<comment type="caution">
    <text evidence="11">The sequence shown here is derived from an EMBL/GenBank/DDBJ whole genome shotgun (WGS) entry which is preliminary data.</text>
</comment>
<dbReference type="InterPro" id="IPR003593">
    <property type="entry name" value="AAA+_ATPase"/>
</dbReference>
<dbReference type="Pfam" id="PF00005">
    <property type="entry name" value="ABC_tran"/>
    <property type="match status" value="1"/>
</dbReference>
<dbReference type="PANTHER" id="PTHR24221">
    <property type="entry name" value="ATP-BINDING CASSETTE SUB-FAMILY B"/>
    <property type="match status" value="1"/>
</dbReference>
<evidence type="ECO:0000313" key="11">
    <source>
        <dbReference type="EMBL" id="PYZ94075.1"/>
    </source>
</evidence>
<name>A0A323TWX4_9BACI</name>
<dbReference type="SUPFAM" id="SSF52540">
    <property type="entry name" value="P-loop containing nucleoside triphosphate hydrolases"/>
    <property type="match status" value="1"/>
</dbReference>
<feature type="transmembrane region" description="Helical" evidence="8">
    <location>
        <begin position="221"/>
        <end position="244"/>
    </location>
</feature>
<reference evidence="11 12" key="1">
    <citation type="submission" date="2017-10" db="EMBL/GenBank/DDBJ databases">
        <title>Bacillus sp. nov., a halophilic bacterium isolated from a Keqin Lake.</title>
        <authorList>
            <person name="Wang H."/>
        </authorList>
    </citation>
    <scope>NUCLEOTIDE SEQUENCE [LARGE SCALE GENOMIC DNA]</scope>
    <source>
        <strain evidence="11 12">KQ-12</strain>
    </source>
</reference>
<dbReference type="CDD" id="cd18544">
    <property type="entry name" value="ABC_6TM_TmrA_like"/>
    <property type="match status" value="1"/>
</dbReference>
<accession>A0A323TWX4</accession>
<evidence type="ECO:0000256" key="6">
    <source>
        <dbReference type="ARBA" id="ARBA00022989"/>
    </source>
</evidence>
<keyword evidence="12" id="KW-1185">Reference proteome</keyword>
<evidence type="ECO:0000256" key="1">
    <source>
        <dbReference type="ARBA" id="ARBA00004651"/>
    </source>
</evidence>
<gene>
    <name evidence="11" type="ORF">CR194_00600</name>
</gene>
<feature type="transmembrane region" description="Helical" evidence="8">
    <location>
        <begin position="250"/>
        <end position="268"/>
    </location>
</feature>
<feature type="domain" description="ABC transporter" evidence="9">
    <location>
        <begin position="427"/>
        <end position="661"/>
    </location>
</feature>
<feature type="transmembrane region" description="Helical" evidence="8">
    <location>
        <begin position="146"/>
        <end position="167"/>
    </location>
</feature>